<dbReference type="InParanoid" id="A0A7N2R8B5"/>
<dbReference type="Pfam" id="PF09070">
    <property type="entry name" value="PFU"/>
    <property type="match status" value="1"/>
</dbReference>
<dbReference type="GO" id="GO:0043161">
    <property type="term" value="P:proteasome-mediated ubiquitin-dependent protein catabolic process"/>
    <property type="evidence" value="ECO:0007669"/>
    <property type="project" value="TreeGrafter"/>
</dbReference>
<dbReference type="Pfam" id="PF08324">
    <property type="entry name" value="PUL"/>
    <property type="match status" value="1"/>
</dbReference>
<reference evidence="6" key="2">
    <citation type="submission" date="2021-01" db="UniProtKB">
        <authorList>
            <consortium name="EnsemblPlants"/>
        </authorList>
    </citation>
    <scope>IDENTIFICATION</scope>
</reference>
<evidence type="ECO:0000256" key="4">
    <source>
        <dbReference type="ARBA" id="ARBA00022737"/>
    </source>
</evidence>
<dbReference type="GO" id="GO:0005634">
    <property type="term" value="C:nucleus"/>
    <property type="evidence" value="ECO:0007669"/>
    <property type="project" value="TreeGrafter"/>
</dbReference>
<dbReference type="OMA" id="NEPXNSA"/>
<dbReference type="GO" id="GO:0005737">
    <property type="term" value="C:cytoplasm"/>
    <property type="evidence" value="ECO:0007669"/>
    <property type="project" value="UniProtKB-SubCell"/>
</dbReference>
<dbReference type="InterPro" id="IPR013535">
    <property type="entry name" value="PUL_dom"/>
</dbReference>
<evidence type="ECO:0000256" key="1">
    <source>
        <dbReference type="ARBA" id="ARBA00004496"/>
    </source>
</evidence>
<accession>A0A7N2R8B5</accession>
<dbReference type="PANTHER" id="PTHR19849">
    <property type="entry name" value="PHOSPHOLIPASE A-2-ACTIVATING PROTEIN"/>
    <property type="match status" value="1"/>
</dbReference>
<protein>
    <recommendedName>
        <fullName evidence="5">PUL domain-containing protein</fullName>
    </recommendedName>
</protein>
<dbReference type="InterPro" id="IPR011989">
    <property type="entry name" value="ARM-like"/>
</dbReference>
<keyword evidence="7" id="KW-1185">Reference proteome</keyword>
<sequence>MLGLVYVRKRVGGLKLDDLPGLEALQVPGMSDGQTKVIREGDNVVDGPDDNLRRPVLDGIEYDYVFDVDIGDGEPIRKLPYNRSASAYIPGATSRMSAAVSAKPTFKHIPKKGVLVFDMAQFDGILKKITEFNNALLSDPENKNLSLTELEFSRLGAIIKVMKDTSHYHSSKLADVDIALLLKLLKSWPLAMIFPVIDILRMTVLHPDGVTVLLKHVEAENGVLSEIIKKVTTNPSIPANLLTSIRAVTNLFKNSCFYNWLQKHRSEILDAFSSCYSSPNKNLQLSYSTLILNYAVLLIEKKDQEGQSQVLSAALVIVEEENLEVDSKFRVLVAIGSLMLDGLVRKIALDLDVEDIAKAAKASKDAKIAEVGADIELLTKQS</sequence>
<evidence type="ECO:0000259" key="5">
    <source>
        <dbReference type="PROSITE" id="PS51396"/>
    </source>
</evidence>
<dbReference type="GO" id="GO:0043130">
    <property type="term" value="F:ubiquitin binding"/>
    <property type="evidence" value="ECO:0007669"/>
    <property type="project" value="TreeGrafter"/>
</dbReference>
<feature type="domain" description="PUL" evidence="5">
    <location>
        <begin position="107"/>
        <end position="378"/>
    </location>
</feature>
<evidence type="ECO:0000313" key="6">
    <source>
        <dbReference type="EnsemblPlants" id="QL07p047567:mrna"/>
    </source>
</evidence>
<organism evidence="6 7">
    <name type="scientific">Quercus lobata</name>
    <name type="common">Valley oak</name>
    <dbReference type="NCBI Taxonomy" id="97700"/>
    <lineage>
        <taxon>Eukaryota</taxon>
        <taxon>Viridiplantae</taxon>
        <taxon>Streptophyta</taxon>
        <taxon>Embryophyta</taxon>
        <taxon>Tracheophyta</taxon>
        <taxon>Spermatophyta</taxon>
        <taxon>Magnoliopsida</taxon>
        <taxon>eudicotyledons</taxon>
        <taxon>Gunneridae</taxon>
        <taxon>Pentapetalae</taxon>
        <taxon>rosids</taxon>
        <taxon>fabids</taxon>
        <taxon>Fagales</taxon>
        <taxon>Fagaceae</taxon>
        <taxon>Quercus</taxon>
    </lineage>
</organism>
<evidence type="ECO:0000256" key="3">
    <source>
        <dbReference type="ARBA" id="ARBA00022574"/>
    </source>
</evidence>
<dbReference type="Gene3D" id="1.25.10.10">
    <property type="entry name" value="Leucine-rich Repeat Variant"/>
    <property type="match status" value="1"/>
</dbReference>
<name>A0A7N2R8B5_QUELO</name>
<dbReference type="EMBL" id="LRBV02000007">
    <property type="status" value="NOT_ANNOTATED_CDS"/>
    <property type="molecule type" value="Genomic_DNA"/>
</dbReference>
<evidence type="ECO:0000313" key="7">
    <source>
        <dbReference type="Proteomes" id="UP000594261"/>
    </source>
</evidence>
<dbReference type="Gramene" id="QL07p047567:mrna">
    <property type="protein sequence ID" value="QL07p047567:mrna"/>
    <property type="gene ID" value="QL07p047567"/>
</dbReference>
<keyword evidence="2" id="KW-0963">Cytoplasm</keyword>
<dbReference type="GO" id="GO:0010992">
    <property type="term" value="P:ubiquitin recycling"/>
    <property type="evidence" value="ECO:0007669"/>
    <property type="project" value="TreeGrafter"/>
</dbReference>
<proteinExistence type="predicted"/>
<dbReference type="FunFam" id="1.25.10.10:FF:000250">
    <property type="entry name" value="Phospholipase A-2-activating protein isoform A"/>
    <property type="match status" value="1"/>
</dbReference>
<dbReference type="Gene3D" id="3.10.20.870">
    <property type="entry name" value="PFU (PLAA family ubiquitin binding), C-terminal domain"/>
    <property type="match status" value="1"/>
</dbReference>
<comment type="subcellular location">
    <subcellularLocation>
        <location evidence="1">Cytoplasm</location>
    </subcellularLocation>
</comment>
<reference evidence="6 7" key="1">
    <citation type="journal article" date="2016" name="G3 (Bethesda)">
        <title>First Draft Assembly and Annotation of the Genome of a California Endemic Oak Quercus lobata Nee (Fagaceae).</title>
        <authorList>
            <person name="Sork V.L."/>
            <person name="Fitz-Gibbon S.T."/>
            <person name="Puiu D."/>
            <person name="Crepeau M."/>
            <person name="Gugger P.F."/>
            <person name="Sherman R."/>
            <person name="Stevens K."/>
            <person name="Langley C.H."/>
            <person name="Pellegrini M."/>
            <person name="Salzberg S.L."/>
        </authorList>
    </citation>
    <scope>NUCLEOTIDE SEQUENCE [LARGE SCALE GENOMIC DNA]</scope>
    <source>
        <strain evidence="6 7">cv. SW786</strain>
    </source>
</reference>
<keyword evidence="4" id="KW-0677">Repeat</keyword>
<keyword evidence="3" id="KW-0853">WD repeat</keyword>
<dbReference type="PROSITE" id="PS51396">
    <property type="entry name" value="PUL"/>
    <property type="match status" value="1"/>
</dbReference>
<dbReference type="PANTHER" id="PTHR19849:SF0">
    <property type="entry name" value="PHOSPHOLIPASE A-2-ACTIVATING PROTEIN"/>
    <property type="match status" value="1"/>
</dbReference>
<dbReference type="AlphaFoldDB" id="A0A7N2R8B5"/>
<evidence type="ECO:0000256" key="2">
    <source>
        <dbReference type="ARBA" id="ARBA00022490"/>
    </source>
</evidence>
<dbReference type="InterPro" id="IPR015155">
    <property type="entry name" value="PFU"/>
</dbReference>
<dbReference type="EnsemblPlants" id="QL07p047567:mrna">
    <property type="protein sequence ID" value="QL07p047567:mrna"/>
    <property type="gene ID" value="QL07p047567"/>
</dbReference>
<dbReference type="Proteomes" id="UP000594261">
    <property type="component" value="Chromosome 7"/>
</dbReference>
<dbReference type="InterPro" id="IPR038122">
    <property type="entry name" value="PFU_sf"/>
</dbReference>